<dbReference type="PROSITE" id="PS00678">
    <property type="entry name" value="WD_REPEATS_1"/>
    <property type="match status" value="1"/>
</dbReference>
<evidence type="ECO:0000313" key="6">
    <source>
        <dbReference type="Proteomes" id="UP000054007"/>
    </source>
</evidence>
<feature type="repeat" description="WD" evidence="4">
    <location>
        <begin position="112"/>
        <end position="146"/>
    </location>
</feature>
<dbReference type="GO" id="GO:0016226">
    <property type="term" value="P:iron-sulfur cluster assembly"/>
    <property type="evidence" value="ECO:0007669"/>
    <property type="project" value="UniProtKB-UniRule"/>
</dbReference>
<dbReference type="InterPro" id="IPR019775">
    <property type="entry name" value="WD40_repeat_CS"/>
</dbReference>
<evidence type="ECO:0000256" key="4">
    <source>
        <dbReference type="PROSITE-ProRule" id="PRU00221"/>
    </source>
</evidence>
<evidence type="ECO:0000256" key="3">
    <source>
        <dbReference type="HAMAP-Rule" id="MF_03037"/>
    </source>
</evidence>
<evidence type="ECO:0000256" key="1">
    <source>
        <dbReference type="ARBA" id="ARBA00022574"/>
    </source>
</evidence>
<dbReference type="Gene3D" id="2.130.10.10">
    <property type="entry name" value="YVTN repeat-like/Quinoprotein amine dehydrogenase"/>
    <property type="match status" value="1"/>
</dbReference>
<keyword evidence="2" id="KW-0677">Repeat</keyword>
<dbReference type="HAMAP" id="MF_03037">
    <property type="entry name" value="ciao1"/>
    <property type="match status" value="1"/>
</dbReference>
<dbReference type="STRING" id="1314674.A0A0D7BF23"/>
<dbReference type="PROSITE" id="PS50294">
    <property type="entry name" value="WD_REPEATS_REGION"/>
    <property type="match status" value="5"/>
</dbReference>
<comment type="function">
    <text evidence="3">Essential component of the cytosolic iron-sulfur (Fe/S) protein assembly machinery. Required for the maturation of extramitochondrial Fe/S proteins.</text>
</comment>
<dbReference type="AlphaFoldDB" id="A0A0D7BF23"/>
<dbReference type="SUPFAM" id="SSF50978">
    <property type="entry name" value="WD40 repeat-like"/>
    <property type="match status" value="1"/>
</dbReference>
<feature type="repeat" description="WD" evidence="4">
    <location>
        <begin position="202"/>
        <end position="234"/>
    </location>
</feature>
<gene>
    <name evidence="3" type="primary">CIA1</name>
    <name evidence="5" type="ORF">CYLTODRAFT_373927</name>
</gene>
<dbReference type="InterPro" id="IPR020472">
    <property type="entry name" value="WD40_PAC1"/>
</dbReference>
<reference evidence="5 6" key="1">
    <citation type="journal article" date="2015" name="Fungal Genet. Biol.">
        <title>Evolution of novel wood decay mechanisms in Agaricales revealed by the genome sequences of Fistulina hepatica and Cylindrobasidium torrendii.</title>
        <authorList>
            <person name="Floudas D."/>
            <person name="Held B.W."/>
            <person name="Riley R."/>
            <person name="Nagy L.G."/>
            <person name="Koehler G."/>
            <person name="Ransdell A.S."/>
            <person name="Younus H."/>
            <person name="Chow J."/>
            <person name="Chiniquy J."/>
            <person name="Lipzen A."/>
            <person name="Tritt A."/>
            <person name="Sun H."/>
            <person name="Haridas S."/>
            <person name="LaButti K."/>
            <person name="Ohm R.A."/>
            <person name="Kues U."/>
            <person name="Blanchette R.A."/>
            <person name="Grigoriev I.V."/>
            <person name="Minto R.E."/>
            <person name="Hibbett D.S."/>
        </authorList>
    </citation>
    <scope>NUCLEOTIDE SEQUENCE [LARGE SCALE GENOMIC DNA]</scope>
    <source>
        <strain evidence="5 6">FP15055 ss-10</strain>
    </source>
</reference>
<keyword evidence="1 4" id="KW-0853">WD repeat</keyword>
<dbReference type="GO" id="GO:0097361">
    <property type="term" value="C:cytosolic [4Fe-4S] assembly targeting complex"/>
    <property type="evidence" value="ECO:0007669"/>
    <property type="project" value="InterPro"/>
</dbReference>
<dbReference type="InterPro" id="IPR028608">
    <property type="entry name" value="CIAO1/Cia1"/>
</dbReference>
<dbReference type="CDD" id="cd00200">
    <property type="entry name" value="WD40"/>
    <property type="match status" value="1"/>
</dbReference>
<dbReference type="InterPro" id="IPR001680">
    <property type="entry name" value="WD40_rpt"/>
</dbReference>
<proteinExistence type="inferred from homology"/>
<sequence>MQVDLPYELKLIATLSGHEDRAWHLAWNPTKPLLASCSGDRSVRLYSYSPSALDFRLAASIPTGHTKSVRAVAWAPSGKTLVTASFDANIGVWEREEDDEDGAGEWECLTLLEGHETECKSVAYSSTGTLLASCSRDKSVWVWEVQPDADFECLGVMMEHTQDVKCVAWHPTEELLASASYDDTIRFYIDDPSDDWYCAATIQAHESTVWSLAWSPDGRFLASASDDKTVKIWKRTGQFQFKEVLVLTGHERAVFSLAWGKGKGGARSLGWLASTGSDGIIFVRELQEAEDTVTERLLTKVHDAHGVHDINTVAWCPTTGLEDILGSAGDDGNCKIWRIEPTGV</sequence>
<protein>
    <recommendedName>
        <fullName evidence="3">Probable cytosolic iron-sulfur protein assembly protein 1</fullName>
    </recommendedName>
</protein>
<accession>A0A0D7BF23</accession>
<organism evidence="5 6">
    <name type="scientific">Cylindrobasidium torrendii FP15055 ss-10</name>
    <dbReference type="NCBI Taxonomy" id="1314674"/>
    <lineage>
        <taxon>Eukaryota</taxon>
        <taxon>Fungi</taxon>
        <taxon>Dikarya</taxon>
        <taxon>Basidiomycota</taxon>
        <taxon>Agaricomycotina</taxon>
        <taxon>Agaricomycetes</taxon>
        <taxon>Agaricomycetidae</taxon>
        <taxon>Agaricales</taxon>
        <taxon>Marasmiineae</taxon>
        <taxon>Physalacriaceae</taxon>
        <taxon>Cylindrobasidium</taxon>
    </lineage>
</organism>
<feature type="repeat" description="WD" evidence="4">
    <location>
        <begin position="62"/>
        <end position="94"/>
    </location>
</feature>
<evidence type="ECO:0000256" key="2">
    <source>
        <dbReference type="ARBA" id="ARBA00022737"/>
    </source>
</evidence>
<dbReference type="OrthoDB" id="284782at2759"/>
<dbReference type="EMBL" id="KN880497">
    <property type="protein sequence ID" value="KIY68704.1"/>
    <property type="molecule type" value="Genomic_DNA"/>
</dbReference>
<dbReference type="InterPro" id="IPR015943">
    <property type="entry name" value="WD40/YVTN_repeat-like_dom_sf"/>
</dbReference>
<dbReference type="Proteomes" id="UP000054007">
    <property type="component" value="Unassembled WGS sequence"/>
</dbReference>
<dbReference type="PROSITE" id="PS50082">
    <property type="entry name" value="WD_REPEATS_2"/>
    <property type="match status" value="5"/>
</dbReference>
<dbReference type="InterPro" id="IPR036322">
    <property type="entry name" value="WD40_repeat_dom_sf"/>
</dbReference>
<keyword evidence="6" id="KW-1185">Reference proteome</keyword>
<dbReference type="SMART" id="SM00320">
    <property type="entry name" value="WD40"/>
    <property type="match status" value="7"/>
</dbReference>
<dbReference type="PANTHER" id="PTHR19920:SF0">
    <property type="entry name" value="CYTOSOLIC IRON-SULFUR PROTEIN ASSEMBLY PROTEIN CIAO1-RELATED"/>
    <property type="match status" value="1"/>
</dbReference>
<dbReference type="Pfam" id="PF00400">
    <property type="entry name" value="WD40"/>
    <property type="match status" value="6"/>
</dbReference>
<name>A0A0D7BF23_9AGAR</name>
<dbReference type="PANTHER" id="PTHR19920">
    <property type="entry name" value="WD40 PROTEIN CIAO1"/>
    <property type="match status" value="1"/>
</dbReference>
<dbReference type="PRINTS" id="PR00320">
    <property type="entry name" value="GPROTEINBRPT"/>
</dbReference>
<feature type="repeat" description="WD" evidence="4">
    <location>
        <begin position="157"/>
        <end position="188"/>
    </location>
</feature>
<evidence type="ECO:0000313" key="5">
    <source>
        <dbReference type="EMBL" id="KIY68704.1"/>
    </source>
</evidence>
<feature type="repeat" description="WD" evidence="4">
    <location>
        <begin position="15"/>
        <end position="47"/>
    </location>
</feature>
<comment type="similarity">
    <text evidence="3">Belongs to the WD repeat CIA1 family.</text>
</comment>